<dbReference type="Pfam" id="PF13407">
    <property type="entry name" value="Peripla_BP_4"/>
    <property type="match status" value="1"/>
</dbReference>
<evidence type="ECO:0000256" key="4">
    <source>
        <dbReference type="SAM" id="SignalP"/>
    </source>
</evidence>
<dbReference type="InterPro" id="IPR028082">
    <property type="entry name" value="Peripla_BP_I"/>
</dbReference>
<keyword evidence="7" id="KW-1185">Reference proteome</keyword>
<organism evidence="6 7">
    <name type="scientific">Sphaerimonospora cavernae</name>
    <dbReference type="NCBI Taxonomy" id="1740611"/>
    <lineage>
        <taxon>Bacteria</taxon>
        <taxon>Bacillati</taxon>
        <taxon>Actinomycetota</taxon>
        <taxon>Actinomycetes</taxon>
        <taxon>Streptosporangiales</taxon>
        <taxon>Streptosporangiaceae</taxon>
        <taxon>Sphaerimonospora</taxon>
    </lineage>
</organism>
<comment type="subcellular location">
    <subcellularLocation>
        <location evidence="1">Cell envelope</location>
    </subcellularLocation>
</comment>
<feature type="signal peptide" evidence="4">
    <location>
        <begin position="1"/>
        <end position="26"/>
    </location>
</feature>
<gene>
    <name evidence="6" type="ORF">ACFHYQ_04875</name>
</gene>
<dbReference type="InterPro" id="IPR025997">
    <property type="entry name" value="SBP_2_dom"/>
</dbReference>
<keyword evidence="3 4" id="KW-0732">Signal</keyword>
<feature type="chain" id="PRO_5047184484" evidence="4">
    <location>
        <begin position="27"/>
        <end position="362"/>
    </location>
</feature>
<name>A0ABV6TZI8_9ACTN</name>
<evidence type="ECO:0000256" key="3">
    <source>
        <dbReference type="ARBA" id="ARBA00022729"/>
    </source>
</evidence>
<comment type="caution">
    <text evidence="6">The sequence shown here is derived from an EMBL/GenBank/DDBJ whole genome shotgun (WGS) entry which is preliminary data.</text>
</comment>
<evidence type="ECO:0000259" key="5">
    <source>
        <dbReference type="Pfam" id="PF13407"/>
    </source>
</evidence>
<evidence type="ECO:0000313" key="6">
    <source>
        <dbReference type="EMBL" id="MFC0861627.1"/>
    </source>
</evidence>
<dbReference type="EMBL" id="JBHMQT010000006">
    <property type="protein sequence ID" value="MFC0861627.1"/>
    <property type="molecule type" value="Genomic_DNA"/>
</dbReference>
<evidence type="ECO:0000313" key="7">
    <source>
        <dbReference type="Proteomes" id="UP001589870"/>
    </source>
</evidence>
<protein>
    <submittedName>
        <fullName evidence="6">Substrate-binding domain-containing protein</fullName>
    </submittedName>
</protein>
<reference evidence="6 7" key="1">
    <citation type="submission" date="2024-09" db="EMBL/GenBank/DDBJ databases">
        <authorList>
            <person name="Sun Q."/>
            <person name="Mori K."/>
        </authorList>
    </citation>
    <scope>NUCLEOTIDE SEQUENCE [LARGE SCALE GENOMIC DNA]</scope>
    <source>
        <strain evidence="6 7">TBRC 1851</strain>
    </source>
</reference>
<sequence>MKLRGARRRHRSGALLVLLAPLAVSACTSGTEVSNAAGCDLKYSVGSDSSDKLSYADLDKVGKIDVDKGTKVAVVLKTLSNQYWSEVKRGAEAAGKIHGVEVVVQAAKDEASESEQLTIAQTMVNQDYDAYVIAPVTDVNLAPAIRSISEKCKPLIDVIEPNVKATTYVGADEISVGRQAAEFLGKNLPAGAPVLHVEGQAGSVAGENRTKGFTEGAKEAGLNLAASGVGNWDQNTAYDVTRQLMQRNPDAVGIYAANDTMALGSAKAVSGVSGEGVSVVGTDAIPAAIDRIRSGAMSATNTPFPYYQGCKAVEAALQQLSGNKVPAWLESAPTLITRDNVDTFFDDQGVVKDTGSCELPSA</sequence>
<dbReference type="RefSeq" id="WP_394299856.1">
    <property type="nucleotide sequence ID" value="NZ_JBHMQT010000006.1"/>
</dbReference>
<dbReference type="Gene3D" id="3.40.50.2300">
    <property type="match status" value="2"/>
</dbReference>
<accession>A0ABV6TZI8</accession>
<dbReference type="SUPFAM" id="SSF53822">
    <property type="entry name" value="Periplasmic binding protein-like I"/>
    <property type="match status" value="1"/>
</dbReference>
<feature type="domain" description="Periplasmic binding protein" evidence="5">
    <location>
        <begin position="72"/>
        <end position="324"/>
    </location>
</feature>
<dbReference type="PANTHER" id="PTHR46847">
    <property type="entry name" value="D-ALLOSE-BINDING PERIPLASMIC PROTEIN-RELATED"/>
    <property type="match status" value="1"/>
</dbReference>
<proteinExistence type="inferred from homology"/>
<evidence type="ECO:0000256" key="2">
    <source>
        <dbReference type="ARBA" id="ARBA00007639"/>
    </source>
</evidence>
<comment type="similarity">
    <text evidence="2">Belongs to the bacterial solute-binding protein 2 family.</text>
</comment>
<evidence type="ECO:0000256" key="1">
    <source>
        <dbReference type="ARBA" id="ARBA00004196"/>
    </source>
</evidence>
<dbReference type="Proteomes" id="UP001589870">
    <property type="component" value="Unassembled WGS sequence"/>
</dbReference>
<dbReference type="PROSITE" id="PS51257">
    <property type="entry name" value="PROKAR_LIPOPROTEIN"/>
    <property type="match status" value="1"/>
</dbReference>
<dbReference type="PANTHER" id="PTHR46847:SF1">
    <property type="entry name" value="D-ALLOSE-BINDING PERIPLASMIC PROTEIN-RELATED"/>
    <property type="match status" value="1"/>
</dbReference>